<keyword evidence="9" id="KW-1185">Reference proteome</keyword>
<feature type="compositionally biased region" description="Basic and acidic residues" evidence="5">
    <location>
        <begin position="116"/>
        <end position="130"/>
    </location>
</feature>
<feature type="transmembrane region" description="Helical" evidence="6">
    <location>
        <begin position="20"/>
        <end position="40"/>
    </location>
</feature>
<dbReference type="EMBL" id="KV744987">
    <property type="protein sequence ID" value="OCK79802.1"/>
    <property type="molecule type" value="Genomic_DNA"/>
</dbReference>
<evidence type="ECO:0000256" key="2">
    <source>
        <dbReference type="ARBA" id="ARBA00022692"/>
    </source>
</evidence>
<evidence type="ECO:0000313" key="8">
    <source>
        <dbReference type="EMBL" id="OCK79802.1"/>
    </source>
</evidence>
<evidence type="ECO:0000256" key="6">
    <source>
        <dbReference type="SAM" id="Phobius"/>
    </source>
</evidence>
<feature type="transmembrane region" description="Helical" evidence="6">
    <location>
        <begin position="89"/>
        <end position="108"/>
    </location>
</feature>
<accession>A0A8E2JEV2</accession>
<proteinExistence type="predicted"/>
<sequence>MSSLSSFTKPAPYHLLSYGTLLGSTLFQSFISGVIAFRVLPRPQFSVLQSHIFPIYFLLQTTLPIFLTLSYPHPSGPLTLLDTPSRLPAALIGTMFTTALLNWVWIGPATTSCMKERKHQETRDGKKSYDKGPQSTEMERLNRRFATLHGMSSLLNLGTIVACVWYGFVLGEAL</sequence>
<dbReference type="Pfam" id="PF13664">
    <property type="entry name" value="DUF4149"/>
    <property type="match status" value="1"/>
</dbReference>
<evidence type="ECO:0000259" key="7">
    <source>
        <dbReference type="Pfam" id="PF13664"/>
    </source>
</evidence>
<evidence type="ECO:0000256" key="4">
    <source>
        <dbReference type="ARBA" id="ARBA00023136"/>
    </source>
</evidence>
<dbReference type="Proteomes" id="UP000250266">
    <property type="component" value="Unassembled WGS sequence"/>
</dbReference>
<organism evidence="8 9">
    <name type="scientific">Lepidopterella palustris CBS 459.81</name>
    <dbReference type="NCBI Taxonomy" id="1314670"/>
    <lineage>
        <taxon>Eukaryota</taxon>
        <taxon>Fungi</taxon>
        <taxon>Dikarya</taxon>
        <taxon>Ascomycota</taxon>
        <taxon>Pezizomycotina</taxon>
        <taxon>Dothideomycetes</taxon>
        <taxon>Pleosporomycetidae</taxon>
        <taxon>Mytilinidiales</taxon>
        <taxon>Argynnaceae</taxon>
        <taxon>Lepidopterella</taxon>
    </lineage>
</organism>
<reference evidence="8 9" key="1">
    <citation type="journal article" date="2016" name="Nat. Commun.">
        <title>Ectomycorrhizal ecology is imprinted in the genome of the dominant symbiotic fungus Cenococcum geophilum.</title>
        <authorList>
            <consortium name="DOE Joint Genome Institute"/>
            <person name="Peter M."/>
            <person name="Kohler A."/>
            <person name="Ohm R.A."/>
            <person name="Kuo A."/>
            <person name="Krutzmann J."/>
            <person name="Morin E."/>
            <person name="Arend M."/>
            <person name="Barry K.W."/>
            <person name="Binder M."/>
            <person name="Choi C."/>
            <person name="Clum A."/>
            <person name="Copeland A."/>
            <person name="Grisel N."/>
            <person name="Haridas S."/>
            <person name="Kipfer T."/>
            <person name="LaButti K."/>
            <person name="Lindquist E."/>
            <person name="Lipzen A."/>
            <person name="Maire R."/>
            <person name="Meier B."/>
            <person name="Mihaltcheva S."/>
            <person name="Molinier V."/>
            <person name="Murat C."/>
            <person name="Poggeler S."/>
            <person name="Quandt C.A."/>
            <person name="Sperisen C."/>
            <person name="Tritt A."/>
            <person name="Tisserant E."/>
            <person name="Crous P.W."/>
            <person name="Henrissat B."/>
            <person name="Nehls U."/>
            <person name="Egli S."/>
            <person name="Spatafora J.W."/>
            <person name="Grigoriev I.V."/>
            <person name="Martin F.M."/>
        </authorList>
    </citation>
    <scope>NUCLEOTIDE SEQUENCE [LARGE SCALE GENOMIC DNA]</scope>
    <source>
        <strain evidence="8 9">CBS 459.81</strain>
    </source>
</reference>
<protein>
    <recommendedName>
        <fullName evidence="7">TMEM205-like domain-containing protein</fullName>
    </recommendedName>
</protein>
<feature type="domain" description="TMEM205-like" evidence="7">
    <location>
        <begin position="16"/>
        <end position="119"/>
    </location>
</feature>
<evidence type="ECO:0000313" key="9">
    <source>
        <dbReference type="Proteomes" id="UP000250266"/>
    </source>
</evidence>
<evidence type="ECO:0000256" key="5">
    <source>
        <dbReference type="SAM" id="MobiDB-lite"/>
    </source>
</evidence>
<dbReference type="OrthoDB" id="1641132at2759"/>
<dbReference type="PANTHER" id="PTHR23241:SF106">
    <property type="entry name" value="DUF4149 DOMAIN-CONTAINING PROTEIN"/>
    <property type="match status" value="1"/>
</dbReference>
<dbReference type="AlphaFoldDB" id="A0A8E2JEV2"/>
<dbReference type="InterPro" id="IPR053009">
    <property type="entry name" value="Xanthocillin_Biosynth-Assoc"/>
</dbReference>
<dbReference type="PANTHER" id="PTHR23241">
    <property type="entry name" value="LATE EMBRYOGENESIS ABUNDANT PLANTS LEA-RELATED"/>
    <property type="match status" value="1"/>
</dbReference>
<dbReference type="GO" id="GO:0016020">
    <property type="term" value="C:membrane"/>
    <property type="evidence" value="ECO:0007669"/>
    <property type="project" value="UniProtKB-SubCell"/>
</dbReference>
<evidence type="ECO:0000256" key="3">
    <source>
        <dbReference type="ARBA" id="ARBA00022989"/>
    </source>
</evidence>
<keyword evidence="4 6" id="KW-0472">Membrane</keyword>
<keyword evidence="3 6" id="KW-1133">Transmembrane helix</keyword>
<feature type="region of interest" description="Disordered" evidence="5">
    <location>
        <begin position="116"/>
        <end position="136"/>
    </location>
</feature>
<gene>
    <name evidence="8" type="ORF">K432DRAFT_329469</name>
</gene>
<evidence type="ECO:0000256" key="1">
    <source>
        <dbReference type="ARBA" id="ARBA00004370"/>
    </source>
</evidence>
<name>A0A8E2JEV2_9PEZI</name>
<keyword evidence="2 6" id="KW-0812">Transmembrane</keyword>
<dbReference type="InterPro" id="IPR025423">
    <property type="entry name" value="TMEM205-like"/>
</dbReference>
<feature type="transmembrane region" description="Helical" evidence="6">
    <location>
        <begin position="145"/>
        <end position="168"/>
    </location>
</feature>
<feature type="transmembrane region" description="Helical" evidence="6">
    <location>
        <begin position="52"/>
        <end position="69"/>
    </location>
</feature>
<comment type="subcellular location">
    <subcellularLocation>
        <location evidence="1">Membrane</location>
    </subcellularLocation>
</comment>